<organism evidence="1">
    <name type="scientific">marine sediment metagenome</name>
    <dbReference type="NCBI Taxonomy" id="412755"/>
    <lineage>
        <taxon>unclassified sequences</taxon>
        <taxon>metagenomes</taxon>
        <taxon>ecological metagenomes</taxon>
    </lineage>
</organism>
<gene>
    <name evidence="1" type="ORF">S01H1_84702</name>
</gene>
<comment type="caution">
    <text evidence="1">The sequence shown here is derived from an EMBL/GenBank/DDBJ whole genome shotgun (WGS) entry which is preliminary data.</text>
</comment>
<evidence type="ECO:0000313" key="1">
    <source>
        <dbReference type="EMBL" id="GAG43769.1"/>
    </source>
</evidence>
<reference evidence="1" key="1">
    <citation type="journal article" date="2014" name="Front. Microbiol.">
        <title>High frequency of phylogenetically diverse reductive dehalogenase-homologous genes in deep subseafloor sedimentary metagenomes.</title>
        <authorList>
            <person name="Kawai M."/>
            <person name="Futagami T."/>
            <person name="Toyoda A."/>
            <person name="Takaki Y."/>
            <person name="Nishi S."/>
            <person name="Hori S."/>
            <person name="Arai W."/>
            <person name="Tsubouchi T."/>
            <person name="Morono Y."/>
            <person name="Uchiyama I."/>
            <person name="Ito T."/>
            <person name="Fujiyama A."/>
            <person name="Inagaki F."/>
            <person name="Takami H."/>
        </authorList>
    </citation>
    <scope>NUCLEOTIDE SEQUENCE</scope>
    <source>
        <strain evidence="1">Expedition CK06-06</strain>
    </source>
</reference>
<protein>
    <submittedName>
        <fullName evidence="1">Uncharacterized protein</fullName>
    </submittedName>
</protein>
<proteinExistence type="predicted"/>
<dbReference type="EMBL" id="BARS01057902">
    <property type="protein sequence ID" value="GAG43769.1"/>
    <property type="molecule type" value="Genomic_DNA"/>
</dbReference>
<accession>X0XKR4</accession>
<name>X0XKR4_9ZZZZ</name>
<dbReference type="AlphaFoldDB" id="X0XKR4"/>
<sequence length="67" mass="7715">MSLLTLQPRLVSRPFVSLTQDARIAEEDKNMVVSKDYLLPKQRHLTAEDAEKTMIQRPTSKVNFLNT</sequence>